<reference evidence="2 3" key="1">
    <citation type="submission" date="2015-03" db="EMBL/GenBank/DDBJ databases">
        <authorList>
            <person name="Murphy D."/>
        </authorList>
    </citation>
    <scope>NUCLEOTIDE SEQUENCE [LARGE SCALE GENOMIC DNA]</scope>
    <source>
        <strain evidence="2 3">OL-4</strain>
    </source>
</reference>
<organism evidence="2 3">
    <name type="scientific">Syntrophomonas zehnderi OL-4</name>
    <dbReference type="NCBI Taxonomy" id="690567"/>
    <lineage>
        <taxon>Bacteria</taxon>
        <taxon>Bacillati</taxon>
        <taxon>Bacillota</taxon>
        <taxon>Clostridia</taxon>
        <taxon>Eubacteriales</taxon>
        <taxon>Syntrophomonadaceae</taxon>
        <taxon>Syntrophomonas</taxon>
    </lineage>
</organism>
<dbReference type="GO" id="GO:0003743">
    <property type="term" value="F:translation initiation factor activity"/>
    <property type="evidence" value="ECO:0007669"/>
    <property type="project" value="UniProtKB-KW"/>
</dbReference>
<evidence type="ECO:0000259" key="1">
    <source>
        <dbReference type="Pfam" id="PF04760"/>
    </source>
</evidence>
<dbReference type="InterPro" id="IPR006847">
    <property type="entry name" value="IF2_N"/>
</dbReference>
<dbReference type="AlphaFoldDB" id="A0A0E3W3A2"/>
<dbReference type="EMBL" id="CGIH01000027">
    <property type="protein sequence ID" value="CFX66594.1"/>
    <property type="molecule type" value="Genomic_DNA"/>
</dbReference>
<keyword evidence="2" id="KW-0396">Initiation factor</keyword>
<feature type="domain" description="Translation initiation factor IF-2 N-terminal" evidence="1">
    <location>
        <begin position="88"/>
        <end position="138"/>
    </location>
</feature>
<evidence type="ECO:0000313" key="2">
    <source>
        <dbReference type="EMBL" id="CFX66594.1"/>
    </source>
</evidence>
<dbReference type="Pfam" id="PF04760">
    <property type="entry name" value="IF2_N"/>
    <property type="match status" value="1"/>
</dbReference>
<protein>
    <submittedName>
        <fullName evidence="2">Translation initiation factor IF-2, N-terminal</fullName>
    </submittedName>
</protein>
<sequence>MIRCSQEINEAVNEALSVRQELEDIMQEAVGISTTIVNGLEDKISVTNNPDFKAGNLSPEENIAGQAVAAVRADTFSPDPGLSPIKQKKTRVYELAQDLGITSKELLLILRDLDIKAKSHMNILDEKQVDLIKKHLDYPGSNVSGGLDEKLAVSRPLPLESISTGMVLDFLAGDAVSREDIFIDTCQMDNCDIRVTPDKDSQFIDNVADFSLTSIQAAHPYIAVNMLHEKGYSIREIAKLLDKGQGEVSLILKLAQKKQSAI</sequence>
<dbReference type="RefSeq" id="WP_198142836.1">
    <property type="nucleotide sequence ID" value="NZ_CGIH01000027.1"/>
</dbReference>
<evidence type="ECO:0000313" key="3">
    <source>
        <dbReference type="Proteomes" id="UP000045545"/>
    </source>
</evidence>
<dbReference type="Gene3D" id="1.10.10.2480">
    <property type="match status" value="1"/>
</dbReference>
<name>A0A0E3W3A2_9FIRM</name>
<dbReference type="STRING" id="690567.1603"/>
<keyword evidence="2" id="KW-0648">Protein biosynthesis</keyword>
<keyword evidence="3" id="KW-1185">Reference proteome</keyword>
<proteinExistence type="predicted"/>
<gene>
    <name evidence="2" type="ORF">1603</name>
</gene>
<dbReference type="Proteomes" id="UP000045545">
    <property type="component" value="Unassembled WGS sequence"/>
</dbReference>
<accession>A0A0E3W3A2</accession>